<evidence type="ECO:0000256" key="8">
    <source>
        <dbReference type="ARBA" id="ARBA00023170"/>
    </source>
</evidence>
<evidence type="ECO:0000256" key="2">
    <source>
        <dbReference type="ARBA" id="ARBA00022475"/>
    </source>
</evidence>
<sequence>MDKATVVNEYMKVVKICTMMGGIWPDQSKFSKLVMRTIIYIVVVLSLVTQMANVVCFYSLQTVVEQVCFFNAVAAVLIKQGNYIVNMAEYKMLLTAIWKDWSANRRIDESDIMVEYAKRGAFFSRLYCGLGVFCSISFIQLSLSPYILDIISPNNETRDLIYIYPAYYYIDDRKYRMFISFHMIYTVISTFFVYVGCDASYIYMVQHACGQLAVAGHRFKNALSDLSIDNEKSGMQDKSYERVLHSIREHQYATKSVLKLEKH</sequence>
<feature type="transmembrane region" description="Helical" evidence="10">
    <location>
        <begin position="126"/>
        <end position="148"/>
    </location>
</feature>
<dbReference type="InterPro" id="IPR004117">
    <property type="entry name" value="7tm6_olfct_rcpt"/>
</dbReference>
<dbReference type="AlphaFoldDB" id="A0A6P8L980"/>
<organism evidence="11 12">
    <name type="scientific">Bombus impatiens</name>
    <name type="common">Bumblebee</name>
    <dbReference type="NCBI Taxonomy" id="132113"/>
    <lineage>
        <taxon>Eukaryota</taxon>
        <taxon>Metazoa</taxon>
        <taxon>Ecdysozoa</taxon>
        <taxon>Arthropoda</taxon>
        <taxon>Hexapoda</taxon>
        <taxon>Insecta</taxon>
        <taxon>Pterygota</taxon>
        <taxon>Neoptera</taxon>
        <taxon>Endopterygota</taxon>
        <taxon>Hymenoptera</taxon>
        <taxon>Apocrita</taxon>
        <taxon>Aculeata</taxon>
        <taxon>Apoidea</taxon>
        <taxon>Anthophila</taxon>
        <taxon>Apidae</taxon>
        <taxon>Bombus</taxon>
        <taxon>Pyrobombus</taxon>
    </lineage>
</organism>
<feature type="transmembrane region" description="Helical" evidence="10">
    <location>
        <begin position="33"/>
        <end position="52"/>
    </location>
</feature>
<keyword evidence="2" id="KW-1003">Cell membrane</keyword>
<dbReference type="PANTHER" id="PTHR21137:SF35">
    <property type="entry name" value="ODORANT RECEPTOR 19A-RELATED"/>
    <property type="match status" value="1"/>
</dbReference>
<keyword evidence="7 10" id="KW-0472">Membrane</keyword>
<keyword evidence="9" id="KW-0807">Transducer</keyword>
<keyword evidence="11" id="KW-1185">Reference proteome</keyword>
<dbReference type="Proteomes" id="UP000515180">
    <property type="component" value="Unplaced"/>
</dbReference>
<dbReference type="PANTHER" id="PTHR21137">
    <property type="entry name" value="ODORANT RECEPTOR"/>
    <property type="match status" value="1"/>
</dbReference>
<keyword evidence="8" id="KW-0675">Receptor</keyword>
<evidence type="ECO:0000256" key="7">
    <source>
        <dbReference type="ARBA" id="ARBA00023136"/>
    </source>
</evidence>
<keyword evidence="4 10" id="KW-0812">Transmembrane</keyword>
<dbReference type="RefSeq" id="XP_033180595.1">
    <property type="nucleotide sequence ID" value="XM_033324704.1"/>
</dbReference>
<keyword evidence="5" id="KW-0552">Olfaction</keyword>
<protein>
    <submittedName>
        <fullName evidence="12">Uncharacterized protein LOC105682061</fullName>
    </submittedName>
</protein>
<feature type="transmembrane region" description="Helical" evidence="10">
    <location>
        <begin position="177"/>
        <end position="197"/>
    </location>
</feature>
<dbReference type="GO" id="GO:0007165">
    <property type="term" value="P:signal transduction"/>
    <property type="evidence" value="ECO:0007669"/>
    <property type="project" value="UniProtKB-KW"/>
</dbReference>
<evidence type="ECO:0000256" key="10">
    <source>
        <dbReference type="SAM" id="Phobius"/>
    </source>
</evidence>
<keyword evidence="6 10" id="KW-1133">Transmembrane helix</keyword>
<comment type="subcellular location">
    <subcellularLocation>
        <location evidence="1">Cell membrane</location>
        <topology evidence="1">Multi-pass membrane protein</topology>
    </subcellularLocation>
</comment>
<evidence type="ECO:0000256" key="3">
    <source>
        <dbReference type="ARBA" id="ARBA00022606"/>
    </source>
</evidence>
<evidence type="ECO:0000256" key="4">
    <source>
        <dbReference type="ARBA" id="ARBA00022692"/>
    </source>
</evidence>
<dbReference type="GO" id="GO:0005886">
    <property type="term" value="C:plasma membrane"/>
    <property type="evidence" value="ECO:0007669"/>
    <property type="project" value="UniProtKB-SubCell"/>
</dbReference>
<evidence type="ECO:0000256" key="6">
    <source>
        <dbReference type="ARBA" id="ARBA00022989"/>
    </source>
</evidence>
<name>A0A6P8L980_BOMIM</name>
<evidence type="ECO:0000256" key="1">
    <source>
        <dbReference type="ARBA" id="ARBA00004651"/>
    </source>
</evidence>
<dbReference type="GO" id="GO:0004984">
    <property type="term" value="F:olfactory receptor activity"/>
    <property type="evidence" value="ECO:0007669"/>
    <property type="project" value="InterPro"/>
</dbReference>
<dbReference type="GeneID" id="105682061"/>
<gene>
    <name evidence="12" type="primary">LOC105682061</name>
</gene>
<evidence type="ECO:0000313" key="11">
    <source>
        <dbReference type="Proteomes" id="UP000515180"/>
    </source>
</evidence>
<proteinExistence type="predicted"/>
<reference evidence="12" key="1">
    <citation type="submission" date="2025-08" db="UniProtKB">
        <authorList>
            <consortium name="RefSeq"/>
        </authorList>
    </citation>
    <scope>IDENTIFICATION</scope>
</reference>
<evidence type="ECO:0000256" key="9">
    <source>
        <dbReference type="ARBA" id="ARBA00023224"/>
    </source>
</evidence>
<dbReference type="GO" id="GO:0005549">
    <property type="term" value="F:odorant binding"/>
    <property type="evidence" value="ECO:0007669"/>
    <property type="project" value="InterPro"/>
</dbReference>
<evidence type="ECO:0000256" key="5">
    <source>
        <dbReference type="ARBA" id="ARBA00022725"/>
    </source>
</evidence>
<evidence type="ECO:0000313" key="12">
    <source>
        <dbReference type="RefSeq" id="XP_033180595.1"/>
    </source>
</evidence>
<dbReference type="OrthoDB" id="7696577at2759"/>
<keyword evidence="3" id="KW-0716">Sensory transduction</keyword>
<accession>A0A6P8L980</accession>